<dbReference type="GO" id="GO:0031902">
    <property type="term" value="C:late endosome membrane"/>
    <property type="evidence" value="ECO:0007669"/>
    <property type="project" value="TreeGrafter"/>
</dbReference>
<reference evidence="2" key="1">
    <citation type="submission" date="2023-07" db="EMBL/GenBank/DDBJ databases">
        <title>Chromosome-level genome assembly of Artemia franciscana.</title>
        <authorList>
            <person name="Jo E."/>
        </authorList>
    </citation>
    <scope>NUCLEOTIDE SEQUENCE</scope>
    <source>
        <tissue evidence="2">Whole body</tissue>
    </source>
</reference>
<sequence length="159" mass="18642">MIGKALKVQNLITGNTVQTQCLPVYSILLAVNITTLDLFILDVEGVELEILKTIPFDLVEMAVFLIETHGKTEEWRNITHKFMNSKGYIYYDTFRNTMHPGDDIFINNKYYSIANEKEKLKKIKLKDIFNILTGKKYFEVEESEFQTFLDFFLPIWVKN</sequence>
<comment type="caution">
    <text evidence="2">The sequence shown here is derived from an EMBL/GenBank/DDBJ whole genome shotgun (WGS) entry which is preliminary data.</text>
</comment>
<evidence type="ECO:0000313" key="3">
    <source>
        <dbReference type="Proteomes" id="UP001187531"/>
    </source>
</evidence>
<dbReference type="GO" id="GO:0005794">
    <property type="term" value="C:Golgi apparatus"/>
    <property type="evidence" value="ECO:0007669"/>
    <property type="project" value="TreeGrafter"/>
</dbReference>
<protein>
    <recommendedName>
        <fullName evidence="1">Methyltransferase FkbM domain-containing protein</fullName>
    </recommendedName>
</protein>
<dbReference type="GO" id="GO:0005886">
    <property type="term" value="C:plasma membrane"/>
    <property type="evidence" value="ECO:0007669"/>
    <property type="project" value="TreeGrafter"/>
</dbReference>
<organism evidence="2 3">
    <name type="scientific">Artemia franciscana</name>
    <name type="common">Brine shrimp</name>
    <name type="synonym">Artemia sanfranciscana</name>
    <dbReference type="NCBI Taxonomy" id="6661"/>
    <lineage>
        <taxon>Eukaryota</taxon>
        <taxon>Metazoa</taxon>
        <taxon>Ecdysozoa</taxon>
        <taxon>Arthropoda</taxon>
        <taxon>Crustacea</taxon>
        <taxon>Branchiopoda</taxon>
        <taxon>Anostraca</taxon>
        <taxon>Artemiidae</taxon>
        <taxon>Artemia</taxon>
    </lineage>
</organism>
<dbReference type="GO" id="GO:0005789">
    <property type="term" value="C:endoplasmic reticulum membrane"/>
    <property type="evidence" value="ECO:0007669"/>
    <property type="project" value="TreeGrafter"/>
</dbReference>
<feature type="domain" description="Methyltransferase FkbM" evidence="1">
    <location>
        <begin position="14"/>
        <end position="90"/>
    </location>
</feature>
<dbReference type="Proteomes" id="UP001187531">
    <property type="component" value="Unassembled WGS sequence"/>
</dbReference>
<evidence type="ECO:0000313" key="2">
    <source>
        <dbReference type="EMBL" id="KAK2712515.1"/>
    </source>
</evidence>
<dbReference type="InterPro" id="IPR006342">
    <property type="entry name" value="FkbM_mtfrase"/>
</dbReference>
<dbReference type="GO" id="GO:0016197">
    <property type="term" value="P:endosomal transport"/>
    <property type="evidence" value="ECO:0007669"/>
    <property type="project" value="TreeGrafter"/>
</dbReference>
<dbReference type="EMBL" id="JAVRJZ010000015">
    <property type="protein sequence ID" value="KAK2712515.1"/>
    <property type="molecule type" value="Genomic_DNA"/>
</dbReference>
<evidence type="ECO:0000259" key="1">
    <source>
        <dbReference type="Pfam" id="PF05050"/>
    </source>
</evidence>
<name>A0AA88L8W1_ARTSF</name>
<accession>A0AA88L8W1</accession>
<dbReference type="PANTHER" id="PTHR34009:SF2">
    <property type="entry name" value="PROTEIN STAR"/>
    <property type="match status" value="1"/>
</dbReference>
<dbReference type="PANTHER" id="PTHR34009">
    <property type="entry name" value="PROTEIN STAR"/>
    <property type="match status" value="1"/>
</dbReference>
<dbReference type="AlphaFoldDB" id="A0AA88L8W1"/>
<dbReference type="InterPro" id="IPR053202">
    <property type="entry name" value="EGF_Rcpt_Signaling_Reg"/>
</dbReference>
<dbReference type="GO" id="GO:0006888">
    <property type="term" value="P:endoplasmic reticulum to Golgi vesicle-mediated transport"/>
    <property type="evidence" value="ECO:0007669"/>
    <property type="project" value="TreeGrafter"/>
</dbReference>
<dbReference type="Pfam" id="PF05050">
    <property type="entry name" value="Methyltransf_21"/>
    <property type="match status" value="1"/>
</dbReference>
<proteinExistence type="predicted"/>
<keyword evidence="3" id="KW-1185">Reference proteome</keyword>
<gene>
    <name evidence="2" type="ORF">QYM36_011267</name>
</gene>